<sequence>LDYRDDLYDLHLLTTHNDFSQRHYQTSYATSAATALAARFTAQVKTHYPDLWPETVRALMIHSADWTDEMFKLISVDRNDKSVKKGHMVNLTRMVGFGVPNLDKAL</sequence>
<evidence type="ECO:0000313" key="2">
    <source>
        <dbReference type="EMBL" id="NMU87734.1"/>
    </source>
</evidence>
<dbReference type="GO" id="GO:0006508">
    <property type="term" value="P:proteolysis"/>
    <property type="evidence" value="ECO:0007669"/>
    <property type="project" value="InterPro"/>
</dbReference>
<dbReference type="Gene3D" id="3.40.50.200">
    <property type="entry name" value="Peptidase S8/S53 domain"/>
    <property type="match status" value="1"/>
</dbReference>
<protein>
    <submittedName>
        <fullName evidence="2">S8 family serine peptidase</fullName>
    </submittedName>
</protein>
<dbReference type="EMBL" id="JABCLB010002746">
    <property type="protein sequence ID" value="NMU87734.1"/>
    <property type="molecule type" value="Genomic_DNA"/>
</dbReference>
<feature type="domain" description="Peptidase S8/S53" evidence="1">
    <location>
        <begin position="10"/>
        <end position="98"/>
    </location>
</feature>
<name>A0A7Y0SQC7_VIBPH</name>
<accession>A0A7Y0SQC7</accession>
<feature type="non-terminal residue" evidence="2">
    <location>
        <position position="1"/>
    </location>
</feature>
<organism evidence="2 3">
    <name type="scientific">Vibrio parahaemolyticus</name>
    <dbReference type="NCBI Taxonomy" id="670"/>
    <lineage>
        <taxon>Bacteria</taxon>
        <taxon>Pseudomonadati</taxon>
        <taxon>Pseudomonadota</taxon>
        <taxon>Gammaproteobacteria</taxon>
        <taxon>Vibrionales</taxon>
        <taxon>Vibrionaceae</taxon>
        <taxon>Vibrio</taxon>
    </lineage>
</organism>
<dbReference type="InterPro" id="IPR000209">
    <property type="entry name" value="Peptidase_S8/S53_dom"/>
</dbReference>
<proteinExistence type="predicted"/>
<dbReference type="Proteomes" id="UP000518904">
    <property type="component" value="Unassembled WGS sequence"/>
</dbReference>
<comment type="caution">
    <text evidence="2">The sequence shown here is derived from an EMBL/GenBank/DDBJ whole genome shotgun (WGS) entry which is preliminary data.</text>
</comment>
<feature type="non-terminal residue" evidence="2">
    <location>
        <position position="106"/>
    </location>
</feature>
<dbReference type="SUPFAM" id="SSF52743">
    <property type="entry name" value="Subtilisin-like"/>
    <property type="match status" value="1"/>
</dbReference>
<evidence type="ECO:0000259" key="1">
    <source>
        <dbReference type="Pfam" id="PF00082"/>
    </source>
</evidence>
<dbReference type="InterPro" id="IPR036852">
    <property type="entry name" value="Peptidase_S8/S53_dom_sf"/>
</dbReference>
<evidence type="ECO:0000313" key="3">
    <source>
        <dbReference type="Proteomes" id="UP000518904"/>
    </source>
</evidence>
<gene>
    <name evidence="2" type="ORF">HKB16_33330</name>
</gene>
<dbReference type="Pfam" id="PF00082">
    <property type="entry name" value="Peptidase_S8"/>
    <property type="match status" value="1"/>
</dbReference>
<dbReference type="GO" id="GO:0004252">
    <property type="term" value="F:serine-type endopeptidase activity"/>
    <property type="evidence" value="ECO:0007669"/>
    <property type="project" value="InterPro"/>
</dbReference>
<dbReference type="AlphaFoldDB" id="A0A7Y0SQC7"/>
<reference evidence="2 3" key="1">
    <citation type="submission" date="2020-04" db="EMBL/GenBank/DDBJ databases">
        <title>Whole-genome sequencing of Vibrio spp. from China reveals different genetic environments of blaCTX-M-14 among diverse lineages.</title>
        <authorList>
            <person name="Zheng Z."/>
            <person name="Ye L."/>
            <person name="Chen S."/>
        </authorList>
    </citation>
    <scope>NUCLEOTIDE SEQUENCE [LARGE SCALE GENOMIC DNA]</scope>
    <source>
        <strain evidence="2 3">Vb0551</strain>
    </source>
</reference>